<gene>
    <name evidence="2" type="ORF">I7X12_08240</name>
</gene>
<evidence type="ECO:0000259" key="1">
    <source>
        <dbReference type="Pfam" id="PF11645"/>
    </source>
</evidence>
<dbReference type="InterPro" id="IPR011856">
    <property type="entry name" value="tRNA_endonuc-like_dom_sf"/>
</dbReference>
<dbReference type="InterPro" id="IPR021671">
    <property type="entry name" value="PD(D/E)XK_Endonuc"/>
</dbReference>
<dbReference type="Gene3D" id="3.40.1350.10">
    <property type="match status" value="1"/>
</dbReference>
<feature type="domain" description="PD(D/E)XK endonuclease" evidence="1">
    <location>
        <begin position="5"/>
        <end position="134"/>
    </location>
</feature>
<dbReference type="Proteomes" id="UP000595001">
    <property type="component" value="Chromosome"/>
</dbReference>
<dbReference type="KEGG" id="hlt:I7X12_08240"/>
<organism evidence="2 3">
    <name type="scientific">Halosimplex litoreum</name>
    <dbReference type="NCBI Taxonomy" id="1198301"/>
    <lineage>
        <taxon>Archaea</taxon>
        <taxon>Methanobacteriati</taxon>
        <taxon>Methanobacteriota</taxon>
        <taxon>Stenosarchaea group</taxon>
        <taxon>Halobacteria</taxon>
        <taxon>Halobacteriales</taxon>
        <taxon>Haloarculaceae</taxon>
        <taxon>Halosimplex</taxon>
    </lineage>
</organism>
<dbReference type="Pfam" id="PF11645">
    <property type="entry name" value="PDDEXK_5"/>
    <property type="match status" value="1"/>
</dbReference>
<sequence>MGESHPKAQGQKSEAAVLHELVQRNLTVLEPFGDNERYDFVVEIDDSFQRFQVNTGRLENGRVQFETRSSGTLTRKVKKEGYEGDADYFAVYSPDLEETYVVSVAEAPETTMGLRVEETEKSSPNINWAEDYHIDTWREEVA</sequence>
<evidence type="ECO:0000313" key="2">
    <source>
        <dbReference type="EMBL" id="QPV64588.1"/>
    </source>
</evidence>
<dbReference type="EMBL" id="CP065856">
    <property type="protein sequence ID" value="QPV64588.1"/>
    <property type="molecule type" value="Genomic_DNA"/>
</dbReference>
<accession>A0A7U3WAE3</accession>
<dbReference type="RefSeq" id="WP_198063356.1">
    <property type="nucleotide sequence ID" value="NZ_CP065856.1"/>
</dbReference>
<keyword evidence="3" id="KW-1185">Reference proteome</keyword>
<reference evidence="2 3" key="1">
    <citation type="submission" date="2020-12" db="EMBL/GenBank/DDBJ databases">
        <title>Halosimplex halophilum sp. nov. and Halosimplex salinum sp. nov., two new members of the genus Halosimplex.</title>
        <authorList>
            <person name="Cui H.L."/>
        </authorList>
    </citation>
    <scope>NUCLEOTIDE SEQUENCE [LARGE SCALE GENOMIC DNA]</scope>
    <source>
        <strain evidence="2 3">YGH94</strain>
    </source>
</reference>
<protein>
    <recommendedName>
        <fullName evidence="1">PD(D/E)XK endonuclease domain-containing protein</fullName>
    </recommendedName>
</protein>
<dbReference type="OrthoDB" id="350649at2157"/>
<dbReference type="AlphaFoldDB" id="A0A7U3WAE3"/>
<name>A0A7U3WAE3_9EURY</name>
<dbReference type="GeneID" id="60588475"/>
<proteinExistence type="predicted"/>
<evidence type="ECO:0000313" key="3">
    <source>
        <dbReference type="Proteomes" id="UP000595001"/>
    </source>
</evidence>
<dbReference type="GO" id="GO:0003676">
    <property type="term" value="F:nucleic acid binding"/>
    <property type="evidence" value="ECO:0007669"/>
    <property type="project" value="InterPro"/>
</dbReference>